<dbReference type="EMBL" id="LR590464">
    <property type="protein sequence ID" value="VTP64351.1"/>
    <property type="molecule type" value="Genomic_DNA"/>
</dbReference>
<evidence type="ECO:0000313" key="7">
    <source>
        <dbReference type="EMBL" id="VTP64351.1"/>
    </source>
</evidence>
<evidence type="ECO:0000256" key="1">
    <source>
        <dbReference type="ARBA" id="ARBA00004141"/>
    </source>
</evidence>
<reference evidence="7 8" key="1">
    <citation type="submission" date="2019-05" db="EMBL/GenBank/DDBJ databases">
        <authorList>
            <consortium name="Pathogen Informatics"/>
        </authorList>
    </citation>
    <scope>NUCLEOTIDE SEQUENCE [LARGE SCALE GENOMIC DNA]</scope>
    <source>
        <strain evidence="7 8">NCTC13032</strain>
    </source>
</reference>
<keyword evidence="5 6" id="KW-0472">Membrane</keyword>
<keyword evidence="4 6" id="KW-1133">Transmembrane helix</keyword>
<dbReference type="Proteomes" id="UP000310719">
    <property type="component" value="Chromosome"/>
</dbReference>
<organism evidence="7 8">
    <name type="scientific">Leclercia adecarboxylata</name>
    <dbReference type="NCBI Taxonomy" id="83655"/>
    <lineage>
        <taxon>Bacteria</taxon>
        <taxon>Pseudomonadati</taxon>
        <taxon>Pseudomonadota</taxon>
        <taxon>Gammaproteobacteria</taxon>
        <taxon>Enterobacterales</taxon>
        <taxon>Enterobacteriaceae</taxon>
        <taxon>Leclercia</taxon>
    </lineage>
</organism>
<comment type="similarity">
    <text evidence="2">Belongs to the autoinducer-2 exporter (AI-2E) (TC 2.A.86) family.</text>
</comment>
<protein>
    <submittedName>
        <fullName evidence="7">Putative inner membrane protein</fullName>
    </submittedName>
</protein>
<dbReference type="AlphaFoldDB" id="A0A4U9HM31"/>
<keyword evidence="3 6" id="KW-0812">Transmembrane</keyword>
<accession>A0A4U9HM31</accession>
<comment type="subcellular location">
    <subcellularLocation>
        <location evidence="1">Membrane</location>
        <topology evidence="1">Multi-pass membrane protein</topology>
    </subcellularLocation>
</comment>
<evidence type="ECO:0000313" key="8">
    <source>
        <dbReference type="Proteomes" id="UP000310719"/>
    </source>
</evidence>
<evidence type="ECO:0000256" key="3">
    <source>
        <dbReference type="ARBA" id="ARBA00022692"/>
    </source>
</evidence>
<dbReference type="Pfam" id="PF01594">
    <property type="entry name" value="AI-2E_transport"/>
    <property type="match status" value="1"/>
</dbReference>
<dbReference type="GO" id="GO:0016020">
    <property type="term" value="C:membrane"/>
    <property type="evidence" value="ECO:0007669"/>
    <property type="project" value="UniProtKB-SubCell"/>
</dbReference>
<evidence type="ECO:0000256" key="4">
    <source>
        <dbReference type="ARBA" id="ARBA00022989"/>
    </source>
</evidence>
<name>A0A4U9HM31_9ENTR</name>
<evidence type="ECO:0000256" key="5">
    <source>
        <dbReference type="ARBA" id="ARBA00023136"/>
    </source>
</evidence>
<evidence type="ECO:0000256" key="6">
    <source>
        <dbReference type="SAM" id="Phobius"/>
    </source>
</evidence>
<dbReference type="InterPro" id="IPR002549">
    <property type="entry name" value="AI-2E-like"/>
</dbReference>
<sequence>MDNLLRPLLVGKDTKMPDYLILITTLGGMEIYGINGFVIGPLIAALFIASWNLLSGRDHAGNAEEIDDAIIEEGKNSRRLMNNKHYHPTDAIAT</sequence>
<dbReference type="STRING" id="83655.APT61_17780"/>
<feature type="transmembrane region" description="Helical" evidence="6">
    <location>
        <begin position="20"/>
        <end position="49"/>
    </location>
</feature>
<gene>
    <name evidence="7" type="ORF">NCTC13032_01427</name>
</gene>
<evidence type="ECO:0000256" key="2">
    <source>
        <dbReference type="ARBA" id="ARBA00009773"/>
    </source>
</evidence>
<proteinExistence type="inferred from homology"/>